<accession>A0AAD4PS85</accession>
<evidence type="ECO:0000313" key="3">
    <source>
        <dbReference type="Proteomes" id="UP001200034"/>
    </source>
</evidence>
<proteinExistence type="predicted"/>
<evidence type="ECO:0000256" key="1">
    <source>
        <dbReference type="SAM" id="MobiDB-lite"/>
    </source>
</evidence>
<feature type="region of interest" description="Disordered" evidence="1">
    <location>
        <begin position="67"/>
        <end position="101"/>
    </location>
</feature>
<keyword evidence="3" id="KW-1185">Reference proteome</keyword>
<organism evidence="2 3">
    <name type="scientific">Drosophila rubida</name>
    <dbReference type="NCBI Taxonomy" id="30044"/>
    <lineage>
        <taxon>Eukaryota</taxon>
        <taxon>Metazoa</taxon>
        <taxon>Ecdysozoa</taxon>
        <taxon>Arthropoda</taxon>
        <taxon>Hexapoda</taxon>
        <taxon>Insecta</taxon>
        <taxon>Pterygota</taxon>
        <taxon>Neoptera</taxon>
        <taxon>Endopterygota</taxon>
        <taxon>Diptera</taxon>
        <taxon>Brachycera</taxon>
        <taxon>Muscomorpha</taxon>
        <taxon>Ephydroidea</taxon>
        <taxon>Drosophilidae</taxon>
        <taxon>Drosophila</taxon>
    </lineage>
</organism>
<gene>
    <name evidence="2" type="ORF">KR093_010025</name>
</gene>
<feature type="compositionally biased region" description="Polar residues" evidence="1">
    <location>
        <begin position="129"/>
        <end position="142"/>
    </location>
</feature>
<name>A0AAD4PS85_9MUSC</name>
<reference evidence="2" key="1">
    <citation type="journal article" date="2021" name="Mol. Ecol. Resour.">
        <title>Phylogenomic analyses of the genus Drosophila reveals genomic signals of climate adaptation.</title>
        <authorList>
            <person name="Li F."/>
            <person name="Rane R.V."/>
            <person name="Luria V."/>
            <person name="Xiong Z."/>
            <person name="Chen J."/>
            <person name="Li Z."/>
            <person name="Catullo R.A."/>
            <person name="Griffin P.C."/>
            <person name="Schiffer M."/>
            <person name="Pearce S."/>
            <person name="Lee S.F."/>
            <person name="McElroy K."/>
            <person name="Stocker A."/>
            <person name="Shirriffs J."/>
            <person name="Cockerell F."/>
            <person name="Coppin C."/>
            <person name="Sgro C.M."/>
            <person name="Karger A."/>
            <person name="Cain J.W."/>
            <person name="Weber J.A."/>
            <person name="Santpere G."/>
            <person name="Kirschner M.W."/>
            <person name="Hoffmann A.A."/>
            <person name="Oakeshott J.G."/>
            <person name="Zhang G."/>
        </authorList>
    </citation>
    <scope>NUCLEOTIDE SEQUENCE</scope>
    <source>
        <strain evidence="2">BGI-SZ-2011g</strain>
    </source>
</reference>
<dbReference type="AlphaFoldDB" id="A0AAD4PS85"/>
<feature type="region of interest" description="Disordered" evidence="1">
    <location>
        <begin position="119"/>
        <end position="142"/>
    </location>
</feature>
<comment type="caution">
    <text evidence="2">The sequence shown here is derived from an EMBL/GenBank/DDBJ whole genome shotgun (WGS) entry which is preliminary data.</text>
</comment>
<feature type="non-terminal residue" evidence="2">
    <location>
        <position position="1"/>
    </location>
</feature>
<sequence length="142" mass="15244">SPAGSQLISSLITQKLNLLDSFLRAKSSFGSFGITKTISFSGPATTTSTTEKLVTEQTTEVNTDFIPEVSSSTQSVPTTTTTEDDYKTPKPTVHPLKPVTTTTAAPVIPVVTKSTTTTTEDYNVETTTRHGYTYQTPSTEDN</sequence>
<dbReference type="EMBL" id="JAJJHW010000014">
    <property type="protein sequence ID" value="KAH8388564.1"/>
    <property type="molecule type" value="Genomic_DNA"/>
</dbReference>
<feature type="compositionally biased region" description="Low complexity" evidence="1">
    <location>
        <begin position="67"/>
        <end position="81"/>
    </location>
</feature>
<dbReference type="Proteomes" id="UP001200034">
    <property type="component" value="Unassembled WGS sequence"/>
</dbReference>
<protein>
    <submittedName>
        <fullName evidence="2">Uncharacterized protein</fullName>
    </submittedName>
</protein>
<evidence type="ECO:0000313" key="2">
    <source>
        <dbReference type="EMBL" id="KAH8388564.1"/>
    </source>
</evidence>
<feature type="non-terminal residue" evidence="2">
    <location>
        <position position="142"/>
    </location>
</feature>